<evidence type="ECO:0000313" key="2">
    <source>
        <dbReference type="EMBL" id="MDC8757784.1"/>
    </source>
</evidence>
<proteinExistence type="predicted"/>
<feature type="domain" description="GPI inositol-deacylase PGAP1-like alpha/beta" evidence="1">
    <location>
        <begin position="201"/>
        <end position="303"/>
    </location>
</feature>
<dbReference type="RefSeq" id="WP_273670460.1">
    <property type="nucleotide sequence ID" value="NZ_JAQQXR010000003.1"/>
</dbReference>
<evidence type="ECO:0000313" key="3">
    <source>
        <dbReference type="Proteomes" id="UP001221208"/>
    </source>
</evidence>
<keyword evidence="2" id="KW-0378">Hydrolase</keyword>
<dbReference type="GO" id="GO:0016787">
    <property type="term" value="F:hydrolase activity"/>
    <property type="evidence" value="ECO:0007669"/>
    <property type="project" value="UniProtKB-KW"/>
</dbReference>
<dbReference type="PANTHER" id="PTHR37946">
    <property type="entry name" value="SLL1969 PROTEIN"/>
    <property type="match status" value="1"/>
</dbReference>
<dbReference type="Pfam" id="PF07819">
    <property type="entry name" value="PGAP1"/>
    <property type="match status" value="1"/>
</dbReference>
<dbReference type="PANTHER" id="PTHR37946:SF1">
    <property type="entry name" value="SLL1969 PROTEIN"/>
    <property type="match status" value="1"/>
</dbReference>
<comment type="caution">
    <text evidence="2">The sequence shown here is derived from an EMBL/GenBank/DDBJ whole genome shotgun (WGS) entry which is preliminary data.</text>
</comment>
<accession>A0ABT5JYW7</accession>
<dbReference type="InterPro" id="IPR012908">
    <property type="entry name" value="PGAP1-ab_dom-like"/>
</dbReference>
<evidence type="ECO:0000259" key="1">
    <source>
        <dbReference type="Pfam" id="PF07819"/>
    </source>
</evidence>
<gene>
    <name evidence="2" type="ORF">OIK44_09315</name>
</gene>
<dbReference type="SUPFAM" id="SSF53474">
    <property type="entry name" value="alpha/beta-Hydrolases"/>
    <property type="match status" value="1"/>
</dbReference>
<dbReference type="Proteomes" id="UP001221208">
    <property type="component" value="Unassembled WGS sequence"/>
</dbReference>
<dbReference type="InterPro" id="IPR029058">
    <property type="entry name" value="AB_hydrolase_fold"/>
</dbReference>
<dbReference type="EMBL" id="JAQQXR010000003">
    <property type="protein sequence ID" value="MDC8757784.1"/>
    <property type="molecule type" value="Genomic_DNA"/>
</dbReference>
<name>A0ABT5JYW7_9BURK</name>
<organism evidence="2 3">
    <name type="scientific">Janthinobacterium fluminis</name>
    <dbReference type="NCBI Taxonomy" id="2987524"/>
    <lineage>
        <taxon>Bacteria</taxon>
        <taxon>Pseudomonadati</taxon>
        <taxon>Pseudomonadota</taxon>
        <taxon>Betaproteobacteria</taxon>
        <taxon>Burkholderiales</taxon>
        <taxon>Oxalobacteraceae</taxon>
        <taxon>Janthinobacterium</taxon>
    </lineage>
</organism>
<sequence length="397" mass="42107">MSKKLSYAADLLGLSRLTVSAVAGVAEMAEALHLTVLRQVGTPLAKPLARATSLVYRGVRGVTGLVGGGIDAALARLQPWLGEHSGWAGRDALLAAVNGVLGDYLARTGNGLALPMAFRRGGATLVLRRDALQQAIPAATGRILVLAHGLCMHDAQWLRGGHDHGAALQRERAYTAVYLRYNSGLHISSNGRAFAAALQQLLDNWPVPVRELVIVGHSMGGLVARSACRYGAEAGHGWLAHLSKMVFLGSPHQGAPLERGGNWFHVISDMSPYTAPFSRLGKIRSAGITDLRHGSVLDEDWNGKDRFAHGAPLPQGLPLPAAVQCYAVAATMGKAEGDLGDRLAGDGLVPLASALGRHAEARRQLDFPPARQLVVRRTSHLGLLDSPAVYRALLAWL</sequence>
<reference evidence="2 3" key="1">
    <citation type="submission" date="2022-10" db="EMBL/GenBank/DDBJ databases">
        <title>Janthinobacterium sp. hw3 Genome sequencing.</title>
        <authorList>
            <person name="Park S."/>
        </authorList>
    </citation>
    <scope>NUCLEOTIDE SEQUENCE [LARGE SCALE GENOMIC DNA]</scope>
    <source>
        <strain evidence="3">hw3</strain>
    </source>
</reference>
<dbReference type="Gene3D" id="3.40.50.1820">
    <property type="entry name" value="alpha/beta hydrolase"/>
    <property type="match status" value="1"/>
</dbReference>
<protein>
    <submittedName>
        <fullName evidence="2">Alpha/beta hydrolase</fullName>
    </submittedName>
</protein>
<keyword evidence="3" id="KW-1185">Reference proteome</keyword>